<dbReference type="Gene3D" id="1.20.5.110">
    <property type="match status" value="1"/>
</dbReference>
<comment type="subcellular location">
    <subcellularLocation>
        <location evidence="1">Membrane</location>
        <topology evidence="1">Single-pass type IV membrane protein</topology>
    </subcellularLocation>
</comment>
<evidence type="ECO:0000256" key="7">
    <source>
        <dbReference type="ARBA" id="ARBA00023054"/>
    </source>
</evidence>
<dbReference type="EMBL" id="NHTK01006123">
    <property type="protein sequence ID" value="PPQ63431.1"/>
    <property type="molecule type" value="Genomic_DNA"/>
</dbReference>
<keyword evidence="14" id="KW-1185">Reference proteome</keyword>
<keyword evidence="6 11" id="KW-1133">Transmembrane helix</keyword>
<keyword evidence="7 9" id="KW-0175">Coiled coil</keyword>
<dbReference type="InterPro" id="IPR000727">
    <property type="entry name" value="T_SNARE_dom"/>
</dbReference>
<dbReference type="SUPFAM" id="SSF47661">
    <property type="entry name" value="t-snare proteins"/>
    <property type="match status" value="1"/>
</dbReference>
<evidence type="ECO:0000256" key="3">
    <source>
        <dbReference type="ARBA" id="ARBA00022448"/>
    </source>
</evidence>
<dbReference type="Pfam" id="PF05008">
    <property type="entry name" value="V-SNARE"/>
    <property type="match status" value="1"/>
</dbReference>
<dbReference type="GO" id="GO:0042147">
    <property type="term" value="P:retrograde transport, endosome to Golgi"/>
    <property type="evidence" value="ECO:0007669"/>
    <property type="project" value="TreeGrafter"/>
</dbReference>
<keyword evidence="4 11" id="KW-0812">Transmembrane</keyword>
<dbReference type="GO" id="GO:0006896">
    <property type="term" value="P:Golgi to vacuole transport"/>
    <property type="evidence" value="ECO:0007669"/>
    <property type="project" value="TreeGrafter"/>
</dbReference>
<feature type="domain" description="T-SNARE coiled-coil homology" evidence="12">
    <location>
        <begin position="148"/>
        <end position="215"/>
    </location>
</feature>
<dbReference type="GO" id="GO:0012507">
    <property type="term" value="C:ER to Golgi transport vesicle membrane"/>
    <property type="evidence" value="ECO:0007669"/>
    <property type="project" value="TreeGrafter"/>
</dbReference>
<reference evidence="13 14" key="1">
    <citation type="journal article" date="2018" name="Evol. Lett.">
        <title>Horizontal gene cluster transfer increased hallucinogenic mushroom diversity.</title>
        <authorList>
            <person name="Reynolds H.T."/>
            <person name="Vijayakumar V."/>
            <person name="Gluck-Thaler E."/>
            <person name="Korotkin H.B."/>
            <person name="Matheny P.B."/>
            <person name="Slot J.C."/>
        </authorList>
    </citation>
    <scope>NUCLEOTIDE SEQUENCE [LARGE SCALE GENOMIC DNA]</scope>
    <source>
        <strain evidence="13 14">2629</strain>
    </source>
</reference>
<dbReference type="GO" id="GO:0005794">
    <property type="term" value="C:Golgi apparatus"/>
    <property type="evidence" value="ECO:0007669"/>
    <property type="project" value="TreeGrafter"/>
</dbReference>
<accession>A0A409V9L5</accession>
<comment type="similarity">
    <text evidence="2">Belongs to the VTI1 family.</text>
</comment>
<dbReference type="PANTHER" id="PTHR21230">
    <property type="entry name" value="VESICLE TRANSPORT V-SNARE PROTEIN VTI1-RELATED"/>
    <property type="match status" value="1"/>
</dbReference>
<evidence type="ECO:0000256" key="10">
    <source>
        <dbReference type="SAM" id="MobiDB-lite"/>
    </source>
</evidence>
<feature type="compositionally biased region" description="Low complexity" evidence="10">
    <location>
        <begin position="128"/>
        <end position="143"/>
    </location>
</feature>
<dbReference type="CDD" id="cd15862">
    <property type="entry name" value="SNARE_Vti1"/>
    <property type="match status" value="1"/>
</dbReference>
<sequence length="247" mass="28330">MDTSPTALFDSYEQDFKQIIGTIREKLEPNEQDANKGGKYFNLYFYSYINPRHNFTEERKSTLRRVEMELEEADEMVSQMEIEVQGVPQNIRASYHVRLRSAKSELQSLKKLLADSRAQLARSDLLASNNNPNSYSSDDPYNSSDRARLLAGTQVLENGTKRLQQSYQMALETETQGAEILSNLRIQREQIENSRNTLQRADLAIDRASGTLKKMVRRMYQQRAMTIGIVAVLILLIVIISWEKLSG</sequence>
<keyword evidence="3" id="KW-0813">Transport</keyword>
<feature type="coiled-coil region" evidence="9">
    <location>
        <begin position="63"/>
        <end position="119"/>
    </location>
</feature>
<evidence type="ECO:0000256" key="4">
    <source>
        <dbReference type="ARBA" id="ARBA00022692"/>
    </source>
</evidence>
<dbReference type="GO" id="GO:0005484">
    <property type="term" value="F:SNAP receptor activity"/>
    <property type="evidence" value="ECO:0007669"/>
    <property type="project" value="TreeGrafter"/>
</dbReference>
<evidence type="ECO:0000256" key="5">
    <source>
        <dbReference type="ARBA" id="ARBA00022927"/>
    </source>
</evidence>
<dbReference type="InterPro" id="IPR038407">
    <property type="entry name" value="v-SNARE_N_sf"/>
</dbReference>
<evidence type="ECO:0000256" key="11">
    <source>
        <dbReference type="SAM" id="Phobius"/>
    </source>
</evidence>
<dbReference type="GO" id="GO:0016236">
    <property type="term" value="P:macroautophagy"/>
    <property type="evidence" value="ECO:0007669"/>
    <property type="project" value="TreeGrafter"/>
</dbReference>
<dbReference type="InterPro" id="IPR007705">
    <property type="entry name" value="Vesicle_trsprt_v-SNARE_N"/>
</dbReference>
<proteinExistence type="inferred from homology"/>
<dbReference type="GO" id="GO:0000149">
    <property type="term" value="F:SNARE binding"/>
    <property type="evidence" value="ECO:0007669"/>
    <property type="project" value="TreeGrafter"/>
</dbReference>
<dbReference type="SMART" id="SM00397">
    <property type="entry name" value="t_SNARE"/>
    <property type="match status" value="1"/>
</dbReference>
<keyword evidence="8 11" id="KW-0472">Membrane</keyword>
<evidence type="ECO:0000259" key="12">
    <source>
        <dbReference type="SMART" id="SM00397"/>
    </source>
</evidence>
<evidence type="ECO:0000256" key="1">
    <source>
        <dbReference type="ARBA" id="ARBA00004211"/>
    </source>
</evidence>
<dbReference type="FunCoup" id="A0A409V9L5">
    <property type="interactions" value="428"/>
</dbReference>
<dbReference type="SUPFAM" id="SSF58038">
    <property type="entry name" value="SNARE fusion complex"/>
    <property type="match status" value="1"/>
</dbReference>
<protein>
    <recommendedName>
        <fullName evidence="12">t-SNARE coiled-coil homology domain-containing protein</fullName>
    </recommendedName>
</protein>
<dbReference type="GO" id="GO:0005829">
    <property type="term" value="C:cytosol"/>
    <property type="evidence" value="ECO:0007669"/>
    <property type="project" value="GOC"/>
</dbReference>
<dbReference type="InParanoid" id="A0A409V9L5"/>
<evidence type="ECO:0000256" key="9">
    <source>
        <dbReference type="SAM" id="Coils"/>
    </source>
</evidence>
<dbReference type="GO" id="GO:0048280">
    <property type="term" value="P:vesicle fusion with Golgi apparatus"/>
    <property type="evidence" value="ECO:0007669"/>
    <property type="project" value="TreeGrafter"/>
</dbReference>
<evidence type="ECO:0000313" key="14">
    <source>
        <dbReference type="Proteomes" id="UP000284842"/>
    </source>
</evidence>
<comment type="caution">
    <text evidence="13">The sequence shown here is derived from an EMBL/GenBank/DDBJ whole genome shotgun (WGS) entry which is preliminary data.</text>
</comment>
<dbReference type="PANTHER" id="PTHR21230:SF26">
    <property type="entry name" value="VESICLE TRANSPORT THROUGH INTERACTION WITH T-SNARES HOMOLOG 1A"/>
    <property type="match status" value="1"/>
</dbReference>
<dbReference type="AlphaFoldDB" id="A0A409V9L5"/>
<dbReference type="GO" id="GO:0005789">
    <property type="term" value="C:endoplasmic reticulum membrane"/>
    <property type="evidence" value="ECO:0007669"/>
    <property type="project" value="TreeGrafter"/>
</dbReference>
<dbReference type="Pfam" id="PF12352">
    <property type="entry name" value="V-SNARE_C"/>
    <property type="match status" value="1"/>
</dbReference>
<gene>
    <name evidence="13" type="ORF">CVT24_004941</name>
</gene>
<dbReference type="GO" id="GO:0006886">
    <property type="term" value="P:intracellular protein transport"/>
    <property type="evidence" value="ECO:0007669"/>
    <property type="project" value="InterPro"/>
</dbReference>
<dbReference type="FunFam" id="1.20.5.110:FF:000002">
    <property type="entry name" value="Vesicle transport through interaction with t-SNAREsB"/>
    <property type="match status" value="1"/>
</dbReference>
<keyword evidence="5" id="KW-0653">Protein transport</keyword>
<name>A0A409V9L5_9AGAR</name>
<dbReference type="Gene3D" id="1.20.58.400">
    <property type="entry name" value="t-snare proteins"/>
    <property type="match status" value="1"/>
</dbReference>
<dbReference type="STRING" id="181874.A0A409V9L5"/>
<feature type="transmembrane region" description="Helical" evidence="11">
    <location>
        <begin position="224"/>
        <end position="242"/>
    </location>
</feature>
<dbReference type="Proteomes" id="UP000284842">
    <property type="component" value="Unassembled WGS sequence"/>
</dbReference>
<evidence type="ECO:0000313" key="13">
    <source>
        <dbReference type="EMBL" id="PPQ63431.1"/>
    </source>
</evidence>
<evidence type="ECO:0000256" key="8">
    <source>
        <dbReference type="ARBA" id="ARBA00023136"/>
    </source>
</evidence>
<dbReference type="GO" id="GO:0006891">
    <property type="term" value="P:intra-Golgi vesicle-mediated transport"/>
    <property type="evidence" value="ECO:0007669"/>
    <property type="project" value="TreeGrafter"/>
</dbReference>
<dbReference type="OrthoDB" id="430637at2759"/>
<dbReference type="GO" id="GO:0031201">
    <property type="term" value="C:SNARE complex"/>
    <property type="evidence" value="ECO:0007669"/>
    <property type="project" value="TreeGrafter"/>
</dbReference>
<dbReference type="InterPro" id="IPR010989">
    <property type="entry name" value="SNARE"/>
</dbReference>
<feature type="region of interest" description="Disordered" evidence="10">
    <location>
        <begin position="124"/>
        <end position="143"/>
    </location>
</feature>
<dbReference type="GO" id="GO:0031902">
    <property type="term" value="C:late endosome membrane"/>
    <property type="evidence" value="ECO:0007669"/>
    <property type="project" value="TreeGrafter"/>
</dbReference>
<organism evidence="13 14">
    <name type="scientific">Panaeolus cyanescens</name>
    <dbReference type="NCBI Taxonomy" id="181874"/>
    <lineage>
        <taxon>Eukaryota</taxon>
        <taxon>Fungi</taxon>
        <taxon>Dikarya</taxon>
        <taxon>Basidiomycota</taxon>
        <taxon>Agaricomycotina</taxon>
        <taxon>Agaricomycetes</taxon>
        <taxon>Agaricomycetidae</taxon>
        <taxon>Agaricales</taxon>
        <taxon>Agaricineae</taxon>
        <taxon>Galeropsidaceae</taxon>
        <taxon>Panaeolus</taxon>
    </lineage>
</organism>
<evidence type="ECO:0000256" key="6">
    <source>
        <dbReference type="ARBA" id="ARBA00022989"/>
    </source>
</evidence>
<evidence type="ECO:0000256" key="2">
    <source>
        <dbReference type="ARBA" id="ARBA00006108"/>
    </source>
</evidence>